<protein>
    <recommendedName>
        <fullName evidence="6">CDC20/Fizzy WD40 domain-containing protein</fullName>
    </recommendedName>
</protein>
<dbReference type="GO" id="GO:0010997">
    <property type="term" value="F:anaphase-promoting complex binding"/>
    <property type="evidence" value="ECO:0007669"/>
    <property type="project" value="InterPro"/>
</dbReference>
<reference evidence="7 8" key="1">
    <citation type="submission" date="2019-03" db="EMBL/GenBank/DDBJ databases">
        <title>Sequencing 23 genomes of Wallemia ichthyophaga.</title>
        <authorList>
            <person name="Gostincar C."/>
        </authorList>
    </citation>
    <scope>NUCLEOTIDE SEQUENCE [LARGE SCALE GENOMIC DNA]</scope>
    <source>
        <strain evidence="7 8">EXF-6200</strain>
    </source>
</reference>
<dbReference type="OrthoDB" id="10263272at2759"/>
<evidence type="ECO:0000256" key="3">
    <source>
        <dbReference type="ARBA" id="ARBA00022737"/>
    </source>
</evidence>
<dbReference type="PROSITE" id="PS50294">
    <property type="entry name" value="WD_REPEATS_REGION"/>
    <property type="match status" value="2"/>
</dbReference>
<dbReference type="SUPFAM" id="SSF50978">
    <property type="entry name" value="WD40 repeat-like"/>
    <property type="match status" value="1"/>
</dbReference>
<dbReference type="PANTHER" id="PTHR19918">
    <property type="entry name" value="CELL DIVISION CYCLE 20 CDC20 FIZZY -RELATED"/>
    <property type="match status" value="1"/>
</dbReference>
<feature type="domain" description="CDC20/Fizzy WD40" evidence="6">
    <location>
        <begin position="157"/>
        <end position="456"/>
    </location>
</feature>
<keyword evidence="2 5" id="KW-0853">WD repeat</keyword>
<sequence>MSYNLDDSNSKSSYNSLLKPFSSSLLQYPSPQPKLIGFAGGDIDAAKVEADKSFSSLLSNELLNDENTIPSTRRSSLTGSHDSPILMTPRSKVLQFMPSSSSAVAALNSSRPSNIVTLDSVAHDCYNQLPIKGNTERILKRNRSLSRRIPKVPWKVLDAPGMVDDQYTNLLSWSSHNMLAVALGARVFIWIAHSSQVFTLSDPSSYTHDVVVTSLQWIEGGTLLAVGRYDGLVQIWDASTTTRLVRTLRGHDMRVGTLAWASHMTLASGSRDRSMLVRDLRTPTQSCIKRHNGEITSLTYDPATNMLASGGNDNKLYLWDTRSQDRFLNRYYDHEAAVTALAFNPHHRGILASGGGTNDRRIVFRDILKSDRKPVGDWDTGSQVCNLWFSQNTQELLSTSGYSSIAPMNQLCIWKYPSMSQVTAIGGHICRPIHMGVSADRTTVATGSADETIRIWKLFPEQQADRSKKLKRDSAFNLTKLIR</sequence>
<evidence type="ECO:0000313" key="8">
    <source>
        <dbReference type="Proteomes" id="UP000310689"/>
    </source>
</evidence>
<organism evidence="7 8">
    <name type="scientific">Wallemia ichthyophaga</name>
    <dbReference type="NCBI Taxonomy" id="245174"/>
    <lineage>
        <taxon>Eukaryota</taxon>
        <taxon>Fungi</taxon>
        <taxon>Dikarya</taxon>
        <taxon>Basidiomycota</taxon>
        <taxon>Wallemiomycotina</taxon>
        <taxon>Wallemiomycetes</taxon>
        <taxon>Wallemiales</taxon>
        <taxon>Wallemiaceae</taxon>
        <taxon>Wallemia</taxon>
    </lineage>
</organism>
<evidence type="ECO:0000259" key="6">
    <source>
        <dbReference type="Pfam" id="PF24807"/>
    </source>
</evidence>
<dbReference type="PROSITE" id="PS00678">
    <property type="entry name" value="WD_REPEATS_1"/>
    <property type="match status" value="1"/>
</dbReference>
<dbReference type="InterPro" id="IPR056150">
    <property type="entry name" value="WD40_CDC20-Fz"/>
</dbReference>
<feature type="repeat" description="WD" evidence="5">
    <location>
        <begin position="425"/>
        <end position="458"/>
    </location>
</feature>
<dbReference type="AlphaFoldDB" id="A0A4T0KFB5"/>
<evidence type="ECO:0000256" key="1">
    <source>
        <dbReference type="ARBA" id="ARBA00006445"/>
    </source>
</evidence>
<feature type="repeat" description="WD" evidence="5">
    <location>
        <begin position="288"/>
        <end position="329"/>
    </location>
</feature>
<dbReference type="GO" id="GO:0031145">
    <property type="term" value="P:anaphase-promoting complex-dependent catabolic process"/>
    <property type="evidence" value="ECO:0007669"/>
    <property type="project" value="TreeGrafter"/>
</dbReference>
<feature type="repeat" description="WD" evidence="5">
    <location>
        <begin position="205"/>
        <end position="246"/>
    </location>
</feature>
<dbReference type="GO" id="GO:1905786">
    <property type="term" value="P:positive regulation of anaphase-promoting complex-dependent catabolic process"/>
    <property type="evidence" value="ECO:0007669"/>
    <property type="project" value="TreeGrafter"/>
</dbReference>
<dbReference type="InterPro" id="IPR001680">
    <property type="entry name" value="WD40_rpt"/>
</dbReference>
<keyword evidence="3" id="KW-0677">Repeat</keyword>
<dbReference type="SMART" id="SM00320">
    <property type="entry name" value="WD40"/>
    <property type="match status" value="5"/>
</dbReference>
<comment type="caution">
    <text evidence="7">The sequence shown here is derived from an EMBL/GenBank/DDBJ whole genome shotgun (WGS) entry which is preliminary data.</text>
</comment>
<evidence type="ECO:0000256" key="4">
    <source>
        <dbReference type="ARBA" id="ARBA00023306"/>
    </source>
</evidence>
<dbReference type="PRINTS" id="PR00320">
    <property type="entry name" value="GPROTEINBRPT"/>
</dbReference>
<evidence type="ECO:0000256" key="5">
    <source>
        <dbReference type="PROSITE-ProRule" id="PRU00221"/>
    </source>
</evidence>
<evidence type="ECO:0000313" key="7">
    <source>
        <dbReference type="EMBL" id="TIB42942.1"/>
    </source>
</evidence>
<evidence type="ECO:0000256" key="2">
    <source>
        <dbReference type="ARBA" id="ARBA00022574"/>
    </source>
</evidence>
<dbReference type="GO" id="GO:0005680">
    <property type="term" value="C:anaphase-promoting complex"/>
    <property type="evidence" value="ECO:0007669"/>
    <property type="project" value="TreeGrafter"/>
</dbReference>
<dbReference type="InterPro" id="IPR033010">
    <property type="entry name" value="Cdc20/Fizzy"/>
</dbReference>
<dbReference type="PROSITE" id="PS50082">
    <property type="entry name" value="WD_REPEATS_2"/>
    <property type="match status" value="3"/>
</dbReference>
<name>A0A4T0KFB5_WALIC</name>
<comment type="similarity">
    <text evidence="1">Belongs to the WD repeat CDC20/Fizzy family.</text>
</comment>
<keyword evidence="4" id="KW-0131">Cell cycle</keyword>
<dbReference type="Proteomes" id="UP000310689">
    <property type="component" value="Unassembled WGS sequence"/>
</dbReference>
<proteinExistence type="inferred from homology"/>
<dbReference type="PANTHER" id="PTHR19918:SF1">
    <property type="entry name" value="FIZZY-RELATED PROTEIN HOMOLOG"/>
    <property type="match status" value="1"/>
</dbReference>
<dbReference type="EMBL" id="SPOI01000003">
    <property type="protein sequence ID" value="TIB42942.1"/>
    <property type="molecule type" value="Genomic_DNA"/>
</dbReference>
<dbReference type="Gene3D" id="2.130.10.10">
    <property type="entry name" value="YVTN repeat-like/Quinoprotein amine dehydrogenase"/>
    <property type="match status" value="1"/>
</dbReference>
<dbReference type="InterPro" id="IPR015943">
    <property type="entry name" value="WD40/YVTN_repeat-like_dom_sf"/>
</dbReference>
<dbReference type="InterPro" id="IPR036322">
    <property type="entry name" value="WD40_repeat_dom_sf"/>
</dbReference>
<dbReference type="GO" id="GO:1990757">
    <property type="term" value="F:ubiquitin ligase activator activity"/>
    <property type="evidence" value="ECO:0007669"/>
    <property type="project" value="TreeGrafter"/>
</dbReference>
<dbReference type="Pfam" id="PF24807">
    <property type="entry name" value="WD40_CDC20-Fz"/>
    <property type="match status" value="1"/>
</dbReference>
<dbReference type="InterPro" id="IPR019775">
    <property type="entry name" value="WD40_repeat_CS"/>
</dbReference>
<dbReference type="InterPro" id="IPR020472">
    <property type="entry name" value="WD40_PAC1"/>
</dbReference>
<gene>
    <name evidence="7" type="ORF">E3P86_00156</name>
</gene>
<accession>A0A4T0KFB5</accession>